<reference evidence="8" key="1">
    <citation type="submission" date="2022-06" db="EMBL/GenBank/DDBJ databases">
        <title>New Polynucleobacter species.</title>
        <authorList>
            <person name="Hahn M.W."/>
        </authorList>
    </citation>
    <scope>NUCLEOTIDE SEQUENCE</scope>
    <source>
        <strain evidence="8">UK-FUSCHL-C3</strain>
    </source>
</reference>
<feature type="domain" description="EamA" evidence="7">
    <location>
        <begin position="8"/>
        <end position="144"/>
    </location>
</feature>
<evidence type="ECO:0000256" key="2">
    <source>
        <dbReference type="ARBA" id="ARBA00022475"/>
    </source>
</evidence>
<keyword evidence="4 6" id="KW-1133">Transmembrane helix</keyword>
<accession>A0AAU8A3T1</accession>
<feature type="transmembrane region" description="Helical" evidence="6">
    <location>
        <begin position="78"/>
        <end position="98"/>
    </location>
</feature>
<feature type="transmembrane region" description="Helical" evidence="6">
    <location>
        <begin position="189"/>
        <end position="208"/>
    </location>
</feature>
<keyword evidence="2" id="KW-1003">Cell membrane</keyword>
<evidence type="ECO:0000256" key="4">
    <source>
        <dbReference type="ARBA" id="ARBA00022989"/>
    </source>
</evidence>
<keyword evidence="3 6" id="KW-0812">Transmembrane</keyword>
<dbReference type="SUPFAM" id="SSF103481">
    <property type="entry name" value="Multidrug resistance efflux transporter EmrE"/>
    <property type="match status" value="2"/>
</dbReference>
<feature type="transmembrane region" description="Helical" evidence="6">
    <location>
        <begin position="154"/>
        <end position="177"/>
    </location>
</feature>
<organism evidence="8">
    <name type="scientific">Polynucleobacter sp. UK-FUSCHL-C3</name>
    <dbReference type="NCBI Taxonomy" id="2955208"/>
    <lineage>
        <taxon>Bacteria</taxon>
        <taxon>Pseudomonadati</taxon>
        <taxon>Pseudomonadota</taxon>
        <taxon>Betaproteobacteria</taxon>
        <taxon>Burkholderiales</taxon>
        <taxon>Burkholderiaceae</taxon>
        <taxon>Polynucleobacter</taxon>
    </lineage>
</organism>
<evidence type="ECO:0000259" key="7">
    <source>
        <dbReference type="Pfam" id="PF00892"/>
    </source>
</evidence>
<keyword evidence="5 6" id="KW-0472">Membrane</keyword>
<feature type="transmembrane region" description="Helical" evidence="6">
    <location>
        <begin position="39"/>
        <end position="57"/>
    </location>
</feature>
<dbReference type="InterPro" id="IPR000620">
    <property type="entry name" value="EamA_dom"/>
</dbReference>
<feature type="transmembrane region" description="Helical" evidence="6">
    <location>
        <begin position="130"/>
        <end position="148"/>
    </location>
</feature>
<comment type="subcellular location">
    <subcellularLocation>
        <location evidence="1">Cell membrane</location>
        <topology evidence="1">Multi-pass membrane protein</topology>
    </subcellularLocation>
</comment>
<protein>
    <submittedName>
        <fullName evidence="8">DMT family transporter</fullName>
    </submittedName>
</protein>
<evidence type="ECO:0000256" key="5">
    <source>
        <dbReference type="ARBA" id="ARBA00023136"/>
    </source>
</evidence>
<evidence type="ECO:0000256" key="3">
    <source>
        <dbReference type="ARBA" id="ARBA00022692"/>
    </source>
</evidence>
<dbReference type="RefSeq" id="WP_353439229.1">
    <property type="nucleotide sequence ID" value="NZ_CP099959.1"/>
</dbReference>
<proteinExistence type="predicted"/>
<feature type="transmembrane region" description="Helical" evidence="6">
    <location>
        <begin position="104"/>
        <end position="121"/>
    </location>
</feature>
<dbReference type="GO" id="GO:0005886">
    <property type="term" value="C:plasma membrane"/>
    <property type="evidence" value="ECO:0007669"/>
    <property type="project" value="UniProtKB-SubCell"/>
</dbReference>
<name>A0AAU8A3T1_9BURK</name>
<dbReference type="AlphaFoldDB" id="A0AAU8A3T1"/>
<dbReference type="EMBL" id="CP099959">
    <property type="protein sequence ID" value="XCC58077.1"/>
    <property type="molecule type" value="Genomic_DNA"/>
</dbReference>
<dbReference type="InterPro" id="IPR037185">
    <property type="entry name" value="EmrE-like"/>
</dbReference>
<feature type="transmembrane region" description="Helical" evidence="6">
    <location>
        <begin position="250"/>
        <end position="270"/>
    </location>
</feature>
<feature type="transmembrane region" description="Helical" evidence="6">
    <location>
        <begin position="220"/>
        <end position="243"/>
    </location>
</feature>
<dbReference type="PANTHER" id="PTHR42920:SF5">
    <property type="entry name" value="EAMA DOMAIN-CONTAINING PROTEIN"/>
    <property type="match status" value="1"/>
</dbReference>
<dbReference type="Pfam" id="PF00892">
    <property type="entry name" value="EamA"/>
    <property type="match status" value="2"/>
</dbReference>
<feature type="domain" description="EamA" evidence="7">
    <location>
        <begin position="159"/>
        <end position="293"/>
    </location>
</feature>
<evidence type="ECO:0000256" key="1">
    <source>
        <dbReference type="ARBA" id="ARBA00004651"/>
    </source>
</evidence>
<feature type="transmembrane region" description="Helical" evidence="6">
    <location>
        <begin position="276"/>
        <end position="295"/>
    </location>
</feature>
<dbReference type="PANTHER" id="PTHR42920">
    <property type="entry name" value="OS03G0707200 PROTEIN-RELATED"/>
    <property type="match status" value="1"/>
</dbReference>
<evidence type="ECO:0000256" key="6">
    <source>
        <dbReference type="SAM" id="Phobius"/>
    </source>
</evidence>
<evidence type="ECO:0000313" key="8">
    <source>
        <dbReference type="EMBL" id="XCC58077.1"/>
    </source>
</evidence>
<dbReference type="Gene3D" id="1.10.3730.20">
    <property type="match status" value="1"/>
</dbReference>
<sequence length="307" mass="33408">MQSQFVISIVLASLGAILFAAKAIVVKFSYQYGATADVVLTLRMVFSLPIFWFAVWWSQRNTSLQPLIRKDVVKVFGIGLLGYFLSAYLDFLGLQYISAGLERVILYLTPAIVLVLSKFLLKKEIDRQQYWAMAVAYLGIVLVFIHDIELNGSGAVALGSTLVFLAAVVYSFYLIFAGELVGRVGSIRLVALASASATIAACLQSLVLDFNQLFIQTPNVYQLAWINALFCTFIPMVCIMMAVQRIGSSMTAQAGTIGPVGTAFLGWYFLDEKISTLQLVGIAVVLIGIAILLSIGNKSNISSAPTE</sequence>
<gene>
    <name evidence="8" type="ORF">NKE59_01965</name>
</gene>
<dbReference type="InterPro" id="IPR051258">
    <property type="entry name" value="Diverse_Substrate_Transporter"/>
</dbReference>